<accession>A0A9P3G6H9</accession>
<keyword evidence="4" id="KW-1185">Reference proteome</keyword>
<dbReference type="Pfam" id="PF20153">
    <property type="entry name" value="DUF6535"/>
    <property type="match status" value="1"/>
</dbReference>
<feature type="transmembrane region" description="Helical" evidence="1">
    <location>
        <begin position="201"/>
        <end position="224"/>
    </location>
</feature>
<keyword evidence="1" id="KW-1133">Transmembrane helix</keyword>
<dbReference type="AlphaFoldDB" id="A0A9P3G6H9"/>
<comment type="caution">
    <text evidence="3">The sequence shown here is derived from an EMBL/GenBank/DDBJ whole genome shotgun (WGS) entry which is preliminary data.</text>
</comment>
<dbReference type="Proteomes" id="UP000703269">
    <property type="component" value="Unassembled WGS sequence"/>
</dbReference>
<feature type="transmembrane region" description="Helical" evidence="1">
    <location>
        <begin position="40"/>
        <end position="62"/>
    </location>
</feature>
<evidence type="ECO:0000313" key="3">
    <source>
        <dbReference type="EMBL" id="GJE90172.1"/>
    </source>
</evidence>
<sequence>MDESSSSPGSHEDGWTWVSQRMGSKDGATMKGFSDDIDSLLVLDGLFSAVVTGFVVVAISMLQEDSGQTSAQLLSTISTQLSSLTLSPPYINSTITAPSPSPSFQPTSAARWINSLWFISLVLSLASAVLGILAKQWIREYLQWQNSTSTPRENVLLREIRSEAWDSWHAAALISAVPVLLELAVLLFTCGLSVYVWAVDVVVGVVVTICVGLFLLLVASLTILPAICKHCPYKSPTAWAFTTLLLWFAQWYRHVLRRFLLPSSPDVPCTPKDSIISKYNEHFQTIHSVAYLRPEARPSWRLRDLHGAQIQQLRDSTGDMTSAHLILHKDLQFELRDATDFVALEPFNDTPAGHMLPNDLRISPAALRAYVATVSEADLLFKGLVKFVMEITNSDALHNVAQCVQTMFTSLSCNAAPHYIGPSSDVRLAELALDGAFHNIAVWYMLSRLDSTRPGYMGAPAYHPSAAQREAQQTLLTSVLRGIRRSVLDQEPRRDESCAFLPPDDEAGDGLAEYEESPMHDSQHIVMNYVLSYTLQALIIQMLHPSVLDLAGDHAIPQLLHCRADELLCALRLVTFYWDSMSQLRRACRRDCARVLVKSFNTVTTSPLKARFDASFPTLRTQMFFLLSLCNYPLSWAPHFTLHLSERSVEDDHSDPTASSIALATCYSDVDLAGLSEEEMSIFSQVVNYALADVHRHTPADIGILCDLMIASIAKVRTARQEGTSLHILHETWTGRLIQTRPHRRDKQFIVLAMLQRAPDSALRLLHGLHVDFSDDHMMLARSLVNVLLVAQGLIPLPKESSPSAADFPASLEGSTTLLVEWPMDVDDRAEPWLQHFLWAASHWIWELMRGPRPISTDGTNLAHEISAVLRKMTYAIQQAVLNEWVHSSQWAVALWLKMLSSSEPEAPLEHHTCVVSDDSLSLAEVLSMCAPDDFQILLDTLHAFSQPH</sequence>
<reference evidence="3 4" key="1">
    <citation type="submission" date="2021-08" db="EMBL/GenBank/DDBJ databases">
        <title>Draft Genome Sequence of Phanerochaete sordida strain YK-624.</title>
        <authorList>
            <person name="Mori T."/>
            <person name="Dohra H."/>
            <person name="Suzuki T."/>
            <person name="Kawagishi H."/>
            <person name="Hirai H."/>
        </authorList>
    </citation>
    <scope>NUCLEOTIDE SEQUENCE [LARGE SCALE GENOMIC DNA]</scope>
    <source>
        <strain evidence="3 4">YK-624</strain>
    </source>
</reference>
<feature type="transmembrane region" description="Helical" evidence="1">
    <location>
        <begin position="168"/>
        <end position="195"/>
    </location>
</feature>
<evidence type="ECO:0000313" key="4">
    <source>
        <dbReference type="Proteomes" id="UP000703269"/>
    </source>
</evidence>
<protein>
    <recommendedName>
        <fullName evidence="2">DUF6535 domain-containing protein</fullName>
    </recommendedName>
</protein>
<dbReference type="EMBL" id="BPQB01000015">
    <property type="protein sequence ID" value="GJE90172.1"/>
    <property type="molecule type" value="Genomic_DNA"/>
</dbReference>
<name>A0A9P3G6H9_9APHY</name>
<gene>
    <name evidence="3" type="ORF">PsYK624_062980</name>
</gene>
<evidence type="ECO:0000256" key="1">
    <source>
        <dbReference type="SAM" id="Phobius"/>
    </source>
</evidence>
<feature type="transmembrane region" description="Helical" evidence="1">
    <location>
        <begin position="112"/>
        <end position="134"/>
    </location>
</feature>
<dbReference type="InterPro" id="IPR045338">
    <property type="entry name" value="DUF6535"/>
</dbReference>
<keyword evidence="1" id="KW-0812">Transmembrane</keyword>
<organism evidence="3 4">
    <name type="scientific">Phanerochaete sordida</name>
    <dbReference type="NCBI Taxonomy" id="48140"/>
    <lineage>
        <taxon>Eukaryota</taxon>
        <taxon>Fungi</taxon>
        <taxon>Dikarya</taxon>
        <taxon>Basidiomycota</taxon>
        <taxon>Agaricomycotina</taxon>
        <taxon>Agaricomycetes</taxon>
        <taxon>Polyporales</taxon>
        <taxon>Phanerochaetaceae</taxon>
        <taxon>Phanerochaete</taxon>
    </lineage>
</organism>
<proteinExistence type="predicted"/>
<evidence type="ECO:0000259" key="2">
    <source>
        <dbReference type="Pfam" id="PF20153"/>
    </source>
</evidence>
<feature type="domain" description="DUF6535" evidence="2">
    <location>
        <begin position="15"/>
        <end position="198"/>
    </location>
</feature>
<keyword evidence="1" id="KW-0472">Membrane</keyword>
<dbReference type="OrthoDB" id="3219854at2759"/>